<organism evidence="2 3">
    <name type="scientific">Cannabis sativa</name>
    <name type="common">Hemp</name>
    <name type="synonym">Marijuana</name>
    <dbReference type="NCBI Taxonomy" id="3483"/>
    <lineage>
        <taxon>Eukaryota</taxon>
        <taxon>Viridiplantae</taxon>
        <taxon>Streptophyta</taxon>
        <taxon>Embryophyta</taxon>
        <taxon>Tracheophyta</taxon>
        <taxon>Spermatophyta</taxon>
        <taxon>Magnoliopsida</taxon>
        <taxon>eudicotyledons</taxon>
        <taxon>Gunneridae</taxon>
        <taxon>Pentapetalae</taxon>
        <taxon>rosids</taxon>
        <taxon>fabids</taxon>
        <taxon>Rosales</taxon>
        <taxon>Cannabaceae</taxon>
        <taxon>Cannabis</taxon>
    </lineage>
</organism>
<feature type="compositionally biased region" description="Basic and acidic residues" evidence="1">
    <location>
        <begin position="62"/>
        <end position="72"/>
    </location>
</feature>
<dbReference type="AlphaFoldDB" id="A0A803QRJ9"/>
<dbReference type="Gramene" id="evm.model.ctgX12.8">
    <property type="protein sequence ID" value="cds.evm.model.ctgX12.8"/>
    <property type="gene ID" value="evm.TU.ctgX12.8"/>
</dbReference>
<evidence type="ECO:0000256" key="1">
    <source>
        <dbReference type="SAM" id="MobiDB-lite"/>
    </source>
</evidence>
<evidence type="ECO:0000313" key="2">
    <source>
        <dbReference type="EnsemblPlants" id="cds.evm.model.ctgX12.8"/>
    </source>
</evidence>
<keyword evidence="3" id="KW-1185">Reference proteome</keyword>
<name>A0A803QRJ9_CANSA</name>
<feature type="compositionally biased region" description="Basic residues" evidence="1">
    <location>
        <begin position="26"/>
        <end position="38"/>
    </location>
</feature>
<reference evidence="2" key="1">
    <citation type="submission" date="2021-03" db="UniProtKB">
        <authorList>
            <consortium name="EnsemblPlants"/>
        </authorList>
    </citation>
    <scope>IDENTIFICATION</scope>
</reference>
<proteinExistence type="predicted"/>
<dbReference type="EnsemblPlants" id="evm.model.ctgX12.8">
    <property type="protein sequence ID" value="cds.evm.model.ctgX12.8"/>
    <property type="gene ID" value="evm.TU.ctgX12.8"/>
</dbReference>
<protein>
    <submittedName>
        <fullName evidence="2">Uncharacterized protein</fullName>
    </submittedName>
</protein>
<feature type="compositionally biased region" description="Basic residues" evidence="1">
    <location>
        <begin position="1"/>
        <end position="11"/>
    </location>
</feature>
<accession>A0A803QRJ9</accession>
<dbReference type="Proteomes" id="UP000596661">
    <property type="component" value="Unassembled WGS sequence"/>
</dbReference>
<sequence length="72" mass="7964">GLVHRMGKKRSTNPEAPSDVNTEPPKRHKKTTVIKKRASQTANLEVPETETHDLILPPAPARTDKPTSKTTQ</sequence>
<feature type="region of interest" description="Disordered" evidence="1">
    <location>
        <begin position="1"/>
        <end position="72"/>
    </location>
</feature>
<evidence type="ECO:0000313" key="3">
    <source>
        <dbReference type="Proteomes" id="UP000596661"/>
    </source>
</evidence>